<evidence type="ECO:0000313" key="1">
    <source>
        <dbReference type="EMBL" id="KAG0727623.1"/>
    </source>
</evidence>
<dbReference type="Proteomes" id="UP000770661">
    <property type="component" value="Unassembled WGS sequence"/>
</dbReference>
<gene>
    <name evidence="1" type="ORF">GWK47_034268</name>
</gene>
<keyword evidence="2" id="KW-1185">Reference proteome</keyword>
<comment type="caution">
    <text evidence="1">The sequence shown here is derived from an EMBL/GenBank/DDBJ whole genome shotgun (WGS) entry which is preliminary data.</text>
</comment>
<sequence length="127" mass="13210">MFPHPGDAAPKVRWCWLAREAAPPPHHHCKHLSPALLATLGGCLTHRVDSLHLCLVGKPQPATSLRGSSESEDSPARIGVVGLGSLGGLQHPPVAGLDLDLSVSGVRGCHDIQERAATLGKAVSGPF</sequence>
<accession>A0A8J5CP72</accession>
<reference evidence="1" key="1">
    <citation type="submission" date="2020-07" db="EMBL/GenBank/DDBJ databases">
        <title>The High-quality genome of the commercially important snow crab, Chionoecetes opilio.</title>
        <authorList>
            <person name="Jeong J.-H."/>
            <person name="Ryu S."/>
        </authorList>
    </citation>
    <scope>NUCLEOTIDE SEQUENCE</scope>
    <source>
        <strain evidence="1">MADBK_172401_WGS</strain>
        <tissue evidence="1">Digestive gland</tissue>
    </source>
</reference>
<dbReference type="EMBL" id="JACEEZ010003145">
    <property type="protein sequence ID" value="KAG0727623.1"/>
    <property type="molecule type" value="Genomic_DNA"/>
</dbReference>
<evidence type="ECO:0000313" key="2">
    <source>
        <dbReference type="Proteomes" id="UP000770661"/>
    </source>
</evidence>
<proteinExistence type="predicted"/>
<protein>
    <submittedName>
        <fullName evidence="1">Uncharacterized protein</fullName>
    </submittedName>
</protein>
<dbReference type="AlphaFoldDB" id="A0A8J5CP72"/>
<name>A0A8J5CP72_CHIOP</name>
<organism evidence="1 2">
    <name type="scientific">Chionoecetes opilio</name>
    <name type="common">Atlantic snow crab</name>
    <name type="synonym">Cancer opilio</name>
    <dbReference type="NCBI Taxonomy" id="41210"/>
    <lineage>
        <taxon>Eukaryota</taxon>
        <taxon>Metazoa</taxon>
        <taxon>Ecdysozoa</taxon>
        <taxon>Arthropoda</taxon>
        <taxon>Crustacea</taxon>
        <taxon>Multicrustacea</taxon>
        <taxon>Malacostraca</taxon>
        <taxon>Eumalacostraca</taxon>
        <taxon>Eucarida</taxon>
        <taxon>Decapoda</taxon>
        <taxon>Pleocyemata</taxon>
        <taxon>Brachyura</taxon>
        <taxon>Eubrachyura</taxon>
        <taxon>Majoidea</taxon>
        <taxon>Majidae</taxon>
        <taxon>Chionoecetes</taxon>
    </lineage>
</organism>